<gene>
    <name evidence="3" type="ORF">BSTOLATCC_MIC29725</name>
</gene>
<protein>
    <submittedName>
        <fullName evidence="3">Uncharacterized protein</fullName>
    </submittedName>
</protein>
<accession>A0AAU9J6H6</accession>
<keyword evidence="4" id="KW-1185">Reference proteome</keyword>
<feature type="chain" id="PRO_5043728743" evidence="2">
    <location>
        <begin position="16"/>
        <end position="168"/>
    </location>
</feature>
<keyword evidence="1" id="KW-0472">Membrane</keyword>
<evidence type="ECO:0000256" key="2">
    <source>
        <dbReference type="SAM" id="SignalP"/>
    </source>
</evidence>
<keyword evidence="2" id="KW-0732">Signal</keyword>
<keyword evidence="1" id="KW-0812">Transmembrane</keyword>
<name>A0AAU9J6H6_9CILI</name>
<sequence length="168" mass="19582">MKIIILLYLLSTIFAIRRSVNPEIFLQFKHTGKLENIDQNNQQSNAIFLENKDKLDNNVKNDLSTSLFNIENTQDELDTNFMQLSNDDSGEDNDGLEDDTKILLVFILNAITCVFCCAFLQFILMLSKRMSNELSELKKNYRQHQGFLRFKEFRKAWAKENEASEAEN</sequence>
<evidence type="ECO:0000256" key="1">
    <source>
        <dbReference type="SAM" id="Phobius"/>
    </source>
</evidence>
<evidence type="ECO:0000313" key="4">
    <source>
        <dbReference type="Proteomes" id="UP001162131"/>
    </source>
</evidence>
<dbReference type="Proteomes" id="UP001162131">
    <property type="component" value="Unassembled WGS sequence"/>
</dbReference>
<organism evidence="3 4">
    <name type="scientific">Blepharisma stoltei</name>
    <dbReference type="NCBI Taxonomy" id="1481888"/>
    <lineage>
        <taxon>Eukaryota</taxon>
        <taxon>Sar</taxon>
        <taxon>Alveolata</taxon>
        <taxon>Ciliophora</taxon>
        <taxon>Postciliodesmatophora</taxon>
        <taxon>Heterotrichea</taxon>
        <taxon>Heterotrichida</taxon>
        <taxon>Blepharismidae</taxon>
        <taxon>Blepharisma</taxon>
    </lineage>
</organism>
<feature type="transmembrane region" description="Helical" evidence="1">
    <location>
        <begin position="102"/>
        <end position="126"/>
    </location>
</feature>
<keyword evidence="1" id="KW-1133">Transmembrane helix</keyword>
<evidence type="ECO:0000313" key="3">
    <source>
        <dbReference type="EMBL" id="CAG9321816.1"/>
    </source>
</evidence>
<comment type="caution">
    <text evidence="3">The sequence shown here is derived from an EMBL/GenBank/DDBJ whole genome shotgun (WGS) entry which is preliminary data.</text>
</comment>
<proteinExistence type="predicted"/>
<dbReference type="EMBL" id="CAJZBQ010000029">
    <property type="protein sequence ID" value="CAG9321816.1"/>
    <property type="molecule type" value="Genomic_DNA"/>
</dbReference>
<feature type="signal peptide" evidence="2">
    <location>
        <begin position="1"/>
        <end position="15"/>
    </location>
</feature>
<dbReference type="AlphaFoldDB" id="A0AAU9J6H6"/>
<reference evidence="3" key="1">
    <citation type="submission" date="2021-09" db="EMBL/GenBank/DDBJ databases">
        <authorList>
            <consortium name="AG Swart"/>
            <person name="Singh M."/>
            <person name="Singh A."/>
            <person name="Seah K."/>
            <person name="Emmerich C."/>
        </authorList>
    </citation>
    <scope>NUCLEOTIDE SEQUENCE</scope>
    <source>
        <strain evidence="3">ATCC30299</strain>
    </source>
</reference>